<organism evidence="13 14">
    <name type="scientific">Cylicocyclus nassatus</name>
    <name type="common">Nematode worm</name>
    <dbReference type="NCBI Taxonomy" id="53992"/>
    <lineage>
        <taxon>Eukaryota</taxon>
        <taxon>Metazoa</taxon>
        <taxon>Ecdysozoa</taxon>
        <taxon>Nematoda</taxon>
        <taxon>Chromadorea</taxon>
        <taxon>Rhabditida</taxon>
        <taxon>Rhabditina</taxon>
        <taxon>Rhabditomorpha</taxon>
        <taxon>Strongyloidea</taxon>
        <taxon>Strongylidae</taxon>
        <taxon>Cylicocyclus</taxon>
    </lineage>
</organism>
<feature type="transmembrane region" description="Helical" evidence="11">
    <location>
        <begin position="308"/>
        <end position="328"/>
    </location>
</feature>
<evidence type="ECO:0000256" key="10">
    <source>
        <dbReference type="ARBA" id="ARBA00023136"/>
    </source>
</evidence>
<keyword evidence="6 11" id="KW-0812">Transmembrane</keyword>
<dbReference type="PROSITE" id="PS50222">
    <property type="entry name" value="EF_HAND_2"/>
    <property type="match status" value="1"/>
</dbReference>
<dbReference type="InterPro" id="IPR035952">
    <property type="entry name" value="Rhomboid-like_sf"/>
</dbReference>
<feature type="transmembrane region" description="Helical" evidence="11">
    <location>
        <begin position="222"/>
        <end position="239"/>
    </location>
</feature>
<comment type="caution">
    <text evidence="13">The sequence shown here is derived from an EMBL/GenBank/DDBJ whole genome shotgun (WGS) entry which is preliminary data.</text>
</comment>
<evidence type="ECO:0000256" key="6">
    <source>
        <dbReference type="ARBA" id="ARBA00022692"/>
    </source>
</evidence>
<keyword evidence="10 11" id="KW-0472">Membrane</keyword>
<dbReference type="InterPro" id="IPR022764">
    <property type="entry name" value="Peptidase_S54_rhomboid_dom"/>
</dbReference>
<evidence type="ECO:0000256" key="8">
    <source>
        <dbReference type="ARBA" id="ARBA00022825"/>
    </source>
</evidence>
<dbReference type="GO" id="GO:0016020">
    <property type="term" value="C:membrane"/>
    <property type="evidence" value="ECO:0007669"/>
    <property type="project" value="UniProtKB-SubCell"/>
</dbReference>
<dbReference type="PANTHER" id="PTHR45840:SF2">
    <property type="entry name" value="PROTEIN RHOMBOID-RELATED"/>
    <property type="match status" value="1"/>
</dbReference>
<keyword evidence="14" id="KW-1185">Reference proteome</keyword>
<dbReference type="AlphaFoldDB" id="A0AA36M5L8"/>
<evidence type="ECO:0000313" key="13">
    <source>
        <dbReference type="EMBL" id="CAJ0598836.1"/>
    </source>
</evidence>
<dbReference type="FunFam" id="1.20.1540.10:FF:000007">
    <property type="entry name" value="Rhomboid like 2"/>
    <property type="match status" value="1"/>
</dbReference>
<dbReference type="Pfam" id="PF01694">
    <property type="entry name" value="Rhomboid"/>
    <property type="match status" value="1"/>
</dbReference>
<comment type="catalytic activity">
    <reaction evidence="1">
        <text>Cleaves type-1 transmembrane domains using a catalytic dyad composed of serine and histidine that are contributed by different transmembrane domains.</text>
        <dbReference type="EC" id="3.4.21.105"/>
    </reaction>
</comment>
<dbReference type="EC" id="3.4.21.105" evidence="4"/>
<accession>A0AA36M5L8</accession>
<name>A0AA36M5L8_CYLNA</name>
<comment type="similarity">
    <text evidence="3">Belongs to the peptidase S54 family.</text>
</comment>
<dbReference type="GO" id="GO:0005509">
    <property type="term" value="F:calcium ion binding"/>
    <property type="evidence" value="ECO:0007669"/>
    <property type="project" value="InterPro"/>
</dbReference>
<protein>
    <recommendedName>
        <fullName evidence="4">rhomboid protease</fullName>
        <ecNumber evidence="4">3.4.21.105</ecNumber>
    </recommendedName>
</protein>
<gene>
    <name evidence="13" type="ORF">CYNAS_LOCUS10819</name>
</gene>
<comment type="subcellular location">
    <subcellularLocation>
        <location evidence="2">Membrane</location>
        <topology evidence="2">Multi-pass membrane protein</topology>
    </subcellularLocation>
</comment>
<evidence type="ECO:0000256" key="2">
    <source>
        <dbReference type="ARBA" id="ARBA00004141"/>
    </source>
</evidence>
<evidence type="ECO:0000256" key="3">
    <source>
        <dbReference type="ARBA" id="ARBA00009045"/>
    </source>
</evidence>
<keyword evidence="8" id="KW-0720">Serine protease</keyword>
<feature type="transmembrane region" description="Helical" evidence="11">
    <location>
        <begin position="277"/>
        <end position="296"/>
    </location>
</feature>
<feature type="transmembrane region" description="Helical" evidence="11">
    <location>
        <begin position="185"/>
        <end position="210"/>
    </location>
</feature>
<keyword evidence="5" id="KW-0645">Protease</keyword>
<keyword evidence="7" id="KW-0378">Hydrolase</keyword>
<feature type="domain" description="EF-hand" evidence="12">
    <location>
        <begin position="68"/>
        <end position="90"/>
    </location>
</feature>
<evidence type="ECO:0000259" key="12">
    <source>
        <dbReference type="PROSITE" id="PS50222"/>
    </source>
</evidence>
<dbReference type="Proteomes" id="UP001176961">
    <property type="component" value="Unassembled WGS sequence"/>
</dbReference>
<evidence type="ECO:0000256" key="7">
    <source>
        <dbReference type="ARBA" id="ARBA00022801"/>
    </source>
</evidence>
<evidence type="ECO:0000256" key="4">
    <source>
        <dbReference type="ARBA" id="ARBA00013039"/>
    </source>
</evidence>
<dbReference type="GO" id="GO:0006508">
    <property type="term" value="P:proteolysis"/>
    <property type="evidence" value="ECO:0007669"/>
    <property type="project" value="UniProtKB-KW"/>
</dbReference>
<feature type="transmembrane region" description="Helical" evidence="11">
    <location>
        <begin position="128"/>
        <end position="146"/>
    </location>
</feature>
<dbReference type="GO" id="GO:0004252">
    <property type="term" value="F:serine-type endopeptidase activity"/>
    <property type="evidence" value="ECO:0007669"/>
    <property type="project" value="InterPro"/>
</dbReference>
<feature type="transmembrane region" description="Helical" evidence="11">
    <location>
        <begin position="245"/>
        <end position="265"/>
    </location>
</feature>
<dbReference type="SUPFAM" id="SSF144091">
    <property type="entry name" value="Rhomboid-like"/>
    <property type="match status" value="1"/>
</dbReference>
<evidence type="ECO:0000256" key="9">
    <source>
        <dbReference type="ARBA" id="ARBA00022989"/>
    </source>
</evidence>
<dbReference type="InterPro" id="IPR002048">
    <property type="entry name" value="EF_hand_dom"/>
</dbReference>
<dbReference type="Gene3D" id="1.20.1540.10">
    <property type="entry name" value="Rhomboid-like"/>
    <property type="match status" value="1"/>
</dbReference>
<reference evidence="13" key="1">
    <citation type="submission" date="2023-07" db="EMBL/GenBank/DDBJ databases">
        <authorList>
            <consortium name="CYATHOMIX"/>
        </authorList>
    </citation>
    <scope>NUCLEOTIDE SEQUENCE</scope>
    <source>
        <strain evidence="13">N/A</strain>
    </source>
</reference>
<dbReference type="InterPro" id="IPR051739">
    <property type="entry name" value="Rhomboid_IM_Serine_Proteases"/>
</dbReference>
<evidence type="ECO:0000256" key="11">
    <source>
        <dbReference type="SAM" id="Phobius"/>
    </source>
</evidence>
<evidence type="ECO:0000313" key="14">
    <source>
        <dbReference type="Proteomes" id="UP001176961"/>
    </source>
</evidence>
<dbReference type="PANTHER" id="PTHR45840">
    <property type="entry name" value="RHOMBOID-RELATED PROTEIN"/>
    <property type="match status" value="1"/>
</dbReference>
<sequence length="410" mass="46255">MSCALERSESSFSNTVSAEFTLLESVVDGACSFNGLSTWRSLLEGLTEILLNMWRSRTISSSPISTADKNGDMRITIEEFEELLTSNEAQSSQVKRALYLIADQVITPSQRFQVHSYIDEYTCCPPPIFILLVSIIEIFVFFYYYWTDPPQPNEDIFTFCSGCVVNHHVGPLMFSPKMKSQVWRLITYALLHAGLIHLLGNILVQIMIGVPLEIVHKPWRIAPLYLMAVLSGSLLQYTLDPKVYVVGASAGVYALLTAHLANVVINWAEMPFRWVRLTLISIFLVFDIGTALIRRFGSSECDTVSHSAHIAGGITGFCFGIVILYNVVERPWEKIIKYICIALYMYSTLKEKLALNCDVFQPMSRAQILHGTDPLNFWPAKLCCSSTFCKIMSTFDKLMCKPWTLAQKSE</sequence>
<keyword evidence="9 11" id="KW-1133">Transmembrane helix</keyword>
<proteinExistence type="inferred from homology"/>
<dbReference type="EMBL" id="CATQJL010000223">
    <property type="protein sequence ID" value="CAJ0598836.1"/>
    <property type="molecule type" value="Genomic_DNA"/>
</dbReference>
<evidence type="ECO:0000256" key="1">
    <source>
        <dbReference type="ARBA" id="ARBA00000156"/>
    </source>
</evidence>
<evidence type="ECO:0000256" key="5">
    <source>
        <dbReference type="ARBA" id="ARBA00022670"/>
    </source>
</evidence>